<keyword evidence="3" id="KW-1185">Reference proteome</keyword>
<organism evidence="2 3">
    <name type="scientific">Dovyalis caffra</name>
    <dbReference type="NCBI Taxonomy" id="77055"/>
    <lineage>
        <taxon>Eukaryota</taxon>
        <taxon>Viridiplantae</taxon>
        <taxon>Streptophyta</taxon>
        <taxon>Embryophyta</taxon>
        <taxon>Tracheophyta</taxon>
        <taxon>Spermatophyta</taxon>
        <taxon>Magnoliopsida</taxon>
        <taxon>eudicotyledons</taxon>
        <taxon>Gunneridae</taxon>
        <taxon>Pentapetalae</taxon>
        <taxon>rosids</taxon>
        <taxon>fabids</taxon>
        <taxon>Malpighiales</taxon>
        <taxon>Salicaceae</taxon>
        <taxon>Flacourtieae</taxon>
        <taxon>Dovyalis</taxon>
    </lineage>
</organism>
<reference evidence="2 3" key="1">
    <citation type="submission" date="2024-01" db="EMBL/GenBank/DDBJ databases">
        <authorList>
            <person name="Waweru B."/>
        </authorList>
    </citation>
    <scope>NUCLEOTIDE SEQUENCE [LARGE SCALE GENOMIC DNA]</scope>
</reference>
<evidence type="ECO:0000313" key="2">
    <source>
        <dbReference type="EMBL" id="CAK7325757.1"/>
    </source>
</evidence>
<name>A0AAV1QVD8_9ROSI</name>
<comment type="caution">
    <text evidence="2">The sequence shown here is derived from an EMBL/GenBank/DDBJ whole genome shotgun (WGS) entry which is preliminary data.</text>
</comment>
<evidence type="ECO:0000313" key="3">
    <source>
        <dbReference type="Proteomes" id="UP001314170"/>
    </source>
</evidence>
<feature type="region of interest" description="Disordered" evidence="1">
    <location>
        <begin position="49"/>
        <end position="80"/>
    </location>
</feature>
<sequence length="80" mass="9197">MGSQTDYARQTIHTPETPYDHEWTEIELGLRNEQVHQIVRSMLGSLAVRNHQAARKHTPNGPQSGKDHTCTATKRIHRDR</sequence>
<proteinExistence type="predicted"/>
<protein>
    <submittedName>
        <fullName evidence="2">Uncharacterized protein</fullName>
    </submittedName>
</protein>
<evidence type="ECO:0000256" key="1">
    <source>
        <dbReference type="SAM" id="MobiDB-lite"/>
    </source>
</evidence>
<gene>
    <name evidence="2" type="ORF">DCAF_LOCUS3446</name>
</gene>
<dbReference type="AlphaFoldDB" id="A0AAV1QVD8"/>
<dbReference type="EMBL" id="CAWUPB010000850">
    <property type="protein sequence ID" value="CAK7325757.1"/>
    <property type="molecule type" value="Genomic_DNA"/>
</dbReference>
<accession>A0AAV1QVD8</accession>
<dbReference type="Proteomes" id="UP001314170">
    <property type="component" value="Unassembled WGS sequence"/>
</dbReference>